<proteinExistence type="inferred from homology"/>
<feature type="region of interest" description="Disordered" evidence="6">
    <location>
        <begin position="180"/>
        <end position="210"/>
    </location>
</feature>
<feature type="transmembrane region" description="Helical" evidence="7">
    <location>
        <begin position="485"/>
        <end position="506"/>
    </location>
</feature>
<evidence type="ECO:0000256" key="4">
    <source>
        <dbReference type="ARBA" id="ARBA00022989"/>
    </source>
</evidence>
<evidence type="ECO:0000313" key="9">
    <source>
        <dbReference type="Proteomes" id="UP001472866"/>
    </source>
</evidence>
<feature type="transmembrane region" description="Helical" evidence="7">
    <location>
        <begin position="340"/>
        <end position="360"/>
    </location>
</feature>
<evidence type="ECO:0000256" key="7">
    <source>
        <dbReference type="SAM" id="Phobius"/>
    </source>
</evidence>
<protein>
    <submittedName>
        <fullName evidence="8">Cleft lip/palate transmembrane protein</fullName>
    </submittedName>
</protein>
<gene>
    <name evidence="8" type="ORF">HKI87_09g56470</name>
</gene>
<evidence type="ECO:0000256" key="2">
    <source>
        <dbReference type="ARBA" id="ARBA00009310"/>
    </source>
</evidence>
<comment type="subcellular location">
    <subcellularLocation>
        <location evidence="1">Membrane</location>
        <topology evidence="1">Multi-pass membrane protein</topology>
    </subcellularLocation>
</comment>
<keyword evidence="4 7" id="KW-1133">Transmembrane helix</keyword>
<dbReference type="EMBL" id="CP151509">
    <property type="protein sequence ID" value="WZN64093.1"/>
    <property type="molecule type" value="Genomic_DNA"/>
</dbReference>
<feature type="region of interest" description="Disordered" evidence="6">
    <location>
        <begin position="1"/>
        <end position="21"/>
    </location>
</feature>
<dbReference type="AlphaFoldDB" id="A0AAX4PDY4"/>
<evidence type="ECO:0000256" key="5">
    <source>
        <dbReference type="ARBA" id="ARBA00023136"/>
    </source>
</evidence>
<sequence>MASDRQGAENGAQGQGQGGGGVNFREIASSALRAFFIYLAITQLTRAFLKPKAGSGSGSSGQAVVDGVPEAPLAHPASMPGDLLDVRIYVTEHEERGVLGPHNLQGRRPDWEYTSYVAGSKKDVYDSISYEVVDSEDFLRRNATIQAVCVVRYAAGKSDEGVPLLRELALTYPLTEFREKRPEKKGQRLTESGGGGPAAAADEEEVEEDAASMAAGSTTALYWKGNLTVSLIPHAAAYPVGAPVQPPVNLFLRPDPETLTYAPFVFLQNFWLLEEEQVELNATSARETLSLGIRLHELDLWKAAVYLQMEQSWELQEKLGLSTKSQSEELKRMFLETNPWFLGLTTAVSLLHTVFDMLAFRSDIGFWSKNESMKGLSARSILINCFCQVVIFLYLLENETSSMILLSNGLGLCIEFWKVTKATKVVPHRLLGVVPFFKIKDRDSYAKTETKAYDEEAGRYLSYVLFPLVLGYALYSLYYDEHRSWYSWVLSSLVGAVYTFGFILMCPQLYINYRMKSVAHLPWRQMTYKFLNTIIDDLFAFVIKMPTLHRLSVFRDDVIFLIQLYQRWIYRVDKTRANEFGYKEAEKEEEEKEEKEEKEDKKTK</sequence>
<name>A0AAX4PDY4_9CHLO</name>
<dbReference type="GO" id="GO:0012505">
    <property type="term" value="C:endomembrane system"/>
    <property type="evidence" value="ECO:0007669"/>
    <property type="project" value="TreeGrafter"/>
</dbReference>
<dbReference type="GO" id="GO:0016020">
    <property type="term" value="C:membrane"/>
    <property type="evidence" value="ECO:0007669"/>
    <property type="project" value="UniProtKB-SubCell"/>
</dbReference>
<evidence type="ECO:0000256" key="6">
    <source>
        <dbReference type="SAM" id="MobiDB-lite"/>
    </source>
</evidence>
<keyword evidence="5 7" id="KW-0472">Membrane</keyword>
<comment type="similarity">
    <text evidence="2">Belongs to the CLPTM1 family.</text>
</comment>
<evidence type="ECO:0000313" key="8">
    <source>
        <dbReference type="EMBL" id="WZN64093.1"/>
    </source>
</evidence>
<feature type="region of interest" description="Disordered" evidence="6">
    <location>
        <begin position="583"/>
        <end position="604"/>
    </location>
</feature>
<feature type="transmembrane region" description="Helical" evidence="7">
    <location>
        <begin position="381"/>
        <end position="396"/>
    </location>
</feature>
<dbReference type="InterPro" id="IPR008429">
    <property type="entry name" value="CLPTM1"/>
</dbReference>
<dbReference type="Pfam" id="PF05602">
    <property type="entry name" value="CLPTM1"/>
    <property type="match status" value="1"/>
</dbReference>
<evidence type="ECO:0000256" key="3">
    <source>
        <dbReference type="ARBA" id="ARBA00022692"/>
    </source>
</evidence>
<keyword evidence="3 7" id="KW-0812">Transmembrane</keyword>
<feature type="compositionally biased region" description="Acidic residues" evidence="6">
    <location>
        <begin position="201"/>
        <end position="210"/>
    </location>
</feature>
<organism evidence="8 9">
    <name type="scientific">Chloropicon roscoffensis</name>
    <dbReference type="NCBI Taxonomy" id="1461544"/>
    <lineage>
        <taxon>Eukaryota</taxon>
        <taxon>Viridiplantae</taxon>
        <taxon>Chlorophyta</taxon>
        <taxon>Chloropicophyceae</taxon>
        <taxon>Chloropicales</taxon>
        <taxon>Chloropicaceae</taxon>
        <taxon>Chloropicon</taxon>
    </lineage>
</organism>
<feature type="compositionally biased region" description="Acidic residues" evidence="6">
    <location>
        <begin position="587"/>
        <end position="597"/>
    </location>
</feature>
<accession>A0AAX4PDY4</accession>
<evidence type="ECO:0000256" key="1">
    <source>
        <dbReference type="ARBA" id="ARBA00004141"/>
    </source>
</evidence>
<dbReference type="PANTHER" id="PTHR21347">
    <property type="entry name" value="CLEFT LIP AND PALATE ASSOCIATED TRANSMEMBRANE PROTEIN-RELATED"/>
    <property type="match status" value="1"/>
</dbReference>
<keyword evidence="9" id="KW-1185">Reference proteome</keyword>
<dbReference type="Proteomes" id="UP001472866">
    <property type="component" value="Chromosome 09"/>
</dbReference>
<dbReference type="PANTHER" id="PTHR21347:SF0">
    <property type="entry name" value="LIPID SCRAMBLASE CLPTM1L"/>
    <property type="match status" value="1"/>
</dbReference>
<reference evidence="8 9" key="1">
    <citation type="submission" date="2024-03" db="EMBL/GenBank/DDBJ databases">
        <title>Complete genome sequence of the green alga Chloropicon roscoffensis RCC1871.</title>
        <authorList>
            <person name="Lemieux C."/>
            <person name="Pombert J.-F."/>
            <person name="Otis C."/>
            <person name="Turmel M."/>
        </authorList>
    </citation>
    <scope>NUCLEOTIDE SEQUENCE [LARGE SCALE GENOMIC DNA]</scope>
    <source>
        <strain evidence="8 9">RCC1871</strain>
    </source>
</reference>
<feature type="transmembrane region" description="Helical" evidence="7">
    <location>
        <begin position="460"/>
        <end position="479"/>
    </location>
</feature>